<keyword evidence="1" id="KW-0973">c-di-GMP</keyword>
<evidence type="ECO:0000259" key="4">
    <source>
        <dbReference type="Pfam" id="PF07238"/>
    </source>
</evidence>
<dbReference type="Pfam" id="PF07238">
    <property type="entry name" value="PilZ"/>
    <property type="match status" value="1"/>
</dbReference>
<gene>
    <name evidence="7" type="ORF">CW360_00915</name>
    <name evidence="6" type="ORF">GCM10007363_21780</name>
</gene>
<name>A0A2I0CU82_9PSED</name>
<accession>A0A2I0CU82</accession>
<reference evidence="6" key="5">
    <citation type="submission" date="2024-05" db="EMBL/GenBank/DDBJ databases">
        <authorList>
            <person name="Sun Q."/>
            <person name="Sedlacek I."/>
        </authorList>
    </citation>
    <scope>NUCLEOTIDE SEQUENCE</scope>
    <source>
        <strain evidence="6">CCM 8778</strain>
    </source>
</reference>
<keyword evidence="3" id="KW-0975">Bacterial flagellum</keyword>
<dbReference type="Pfam" id="PF07317">
    <property type="entry name" value="PilZN"/>
    <property type="match status" value="1"/>
</dbReference>
<protein>
    <submittedName>
        <fullName evidence="7">Pilus assembly protein PilZ</fullName>
    </submittedName>
</protein>
<keyword evidence="2" id="KW-0547">Nucleotide-binding</keyword>
<evidence type="ECO:0000256" key="3">
    <source>
        <dbReference type="ARBA" id="ARBA00023143"/>
    </source>
</evidence>
<dbReference type="SUPFAM" id="SSF141371">
    <property type="entry name" value="PilZ domain-like"/>
    <property type="match status" value="1"/>
</dbReference>
<evidence type="ECO:0000259" key="5">
    <source>
        <dbReference type="Pfam" id="PF07317"/>
    </source>
</evidence>
<feature type="domain" description="PilZ" evidence="4">
    <location>
        <begin position="124"/>
        <end position="235"/>
    </location>
</feature>
<evidence type="ECO:0000256" key="2">
    <source>
        <dbReference type="ARBA" id="ARBA00022741"/>
    </source>
</evidence>
<evidence type="ECO:0000313" key="6">
    <source>
        <dbReference type="EMBL" id="GGH94561.1"/>
    </source>
</evidence>
<dbReference type="Gene3D" id="2.40.10.220">
    <property type="entry name" value="predicted glycosyltransferase like domains"/>
    <property type="match status" value="1"/>
</dbReference>
<dbReference type="InterPro" id="IPR009875">
    <property type="entry name" value="PilZ_domain"/>
</dbReference>
<proteinExistence type="predicted"/>
<evidence type="ECO:0000256" key="1">
    <source>
        <dbReference type="ARBA" id="ARBA00022636"/>
    </source>
</evidence>
<reference evidence="6" key="1">
    <citation type="journal article" date="2014" name="Int. J. Syst. Evol. Microbiol.">
        <title>Complete genome of a new Firmicutes species belonging to the dominant human colonic microbiota ('Ruminococcus bicirculans') reveals two chromosomes and a selective capacity to utilize plant glucans.</title>
        <authorList>
            <consortium name="NISC Comparative Sequencing Program"/>
            <person name="Wegmann U."/>
            <person name="Louis P."/>
            <person name="Goesmann A."/>
            <person name="Henrissat B."/>
            <person name="Duncan S.H."/>
            <person name="Flint H.J."/>
        </authorList>
    </citation>
    <scope>NUCLEOTIDE SEQUENCE</scope>
    <source>
        <strain evidence="6">CCM 8778</strain>
    </source>
</reference>
<dbReference type="InterPro" id="IPR009926">
    <property type="entry name" value="T3SS_YcgR_PilZN"/>
</dbReference>
<dbReference type="EMBL" id="PIYS01000002">
    <property type="protein sequence ID" value="PKF73054.1"/>
    <property type="molecule type" value="Genomic_DNA"/>
</dbReference>
<organism evidence="7 8">
    <name type="scientific">Pseudomonas fluvialis</name>
    <dbReference type="NCBI Taxonomy" id="1793966"/>
    <lineage>
        <taxon>Bacteria</taxon>
        <taxon>Pseudomonadati</taxon>
        <taxon>Pseudomonadota</taxon>
        <taxon>Gammaproteobacteria</taxon>
        <taxon>Pseudomonadales</taxon>
        <taxon>Pseudomonadaceae</taxon>
        <taxon>Pseudomonas</taxon>
    </lineage>
</organism>
<sequence length="246" mass="28231">MSSPFNDEAGPQPPRQLKTAVEINANLRQLQQNHTPLILRFVERQQRFQTFLVAVDLERKRIALDELIPNDGERLLANQEAFHIEGFHEGVRIAWQCEQPVKISELDGARCYWLPFPEEITYHQRRGAYRAALKLADQVSVSLSGKTLSIALQGKLQDISATGCRLSFPGDVSSRLQAGQVYENFSAKLPFGVLTLSLEARHVQFDEKHNCTFLGARFFRMSGLEQRNVERFVYQLQREARRFDLD</sequence>
<evidence type="ECO:0000313" key="8">
    <source>
        <dbReference type="Proteomes" id="UP000242861"/>
    </source>
</evidence>
<keyword evidence="9" id="KW-1185">Reference proteome</keyword>
<dbReference type="GO" id="GO:0035438">
    <property type="term" value="F:cyclic-di-GMP binding"/>
    <property type="evidence" value="ECO:0007669"/>
    <property type="project" value="InterPro"/>
</dbReference>
<dbReference type="Proteomes" id="UP000655550">
    <property type="component" value="Unassembled WGS sequence"/>
</dbReference>
<dbReference type="Proteomes" id="UP000242861">
    <property type="component" value="Unassembled WGS sequence"/>
</dbReference>
<evidence type="ECO:0000313" key="7">
    <source>
        <dbReference type="EMBL" id="PKF73054.1"/>
    </source>
</evidence>
<reference evidence="9" key="4">
    <citation type="journal article" date="2019" name="Int. J. Syst. Evol. Microbiol.">
        <title>The Global Catalogue of Microorganisms (GCM) 10K type strain sequencing project: providing services to taxonomists for standard genome sequencing and annotation.</title>
        <authorList>
            <consortium name="The Broad Institute Genomics Platform"/>
            <consortium name="The Broad Institute Genome Sequencing Center for Infectious Disease"/>
            <person name="Wu L."/>
            <person name="Ma J."/>
        </authorList>
    </citation>
    <scope>NUCLEOTIDE SEQUENCE [LARGE SCALE GENOMIC DNA]</scope>
    <source>
        <strain evidence="9">CCM 8778</strain>
    </source>
</reference>
<reference evidence="7" key="2">
    <citation type="submission" date="2017-12" db="EMBL/GenBank/DDBJ databases">
        <authorList>
            <person name="Hurst M.R.H."/>
        </authorList>
    </citation>
    <scope>NUCLEOTIDE SEQUENCE [LARGE SCALE GENOMIC DNA]</scope>
    <source>
        <strain evidence="7">ZYSR67-Z</strain>
    </source>
</reference>
<reference evidence="8" key="3">
    <citation type="submission" date="2017-12" db="EMBL/GenBank/DDBJ databases">
        <authorList>
            <person name="Yu X.-Y."/>
        </authorList>
    </citation>
    <scope>NUCLEOTIDE SEQUENCE [LARGE SCALE GENOMIC DNA]</scope>
    <source>
        <strain evidence="8">ZYSR67-Z</strain>
    </source>
</reference>
<evidence type="ECO:0000313" key="9">
    <source>
        <dbReference type="Proteomes" id="UP000655550"/>
    </source>
</evidence>
<dbReference type="AlphaFoldDB" id="A0A2I0CU82"/>
<comment type="caution">
    <text evidence="7">The sequence shown here is derived from an EMBL/GenBank/DDBJ whole genome shotgun (WGS) entry which is preliminary data.</text>
</comment>
<dbReference type="EMBL" id="BMDE01000006">
    <property type="protein sequence ID" value="GGH94561.1"/>
    <property type="molecule type" value="Genomic_DNA"/>
</dbReference>
<dbReference type="InterPro" id="IPR012349">
    <property type="entry name" value="Split_barrel_FMN-bd"/>
</dbReference>
<dbReference type="RefSeq" id="WP_093985763.1">
    <property type="nucleotide sequence ID" value="NZ_BMDE01000006.1"/>
</dbReference>
<feature type="domain" description="Type III secretion system flagellar brake protein YcgR PilZN" evidence="5">
    <location>
        <begin position="18"/>
        <end position="121"/>
    </location>
</feature>
<dbReference type="Gene3D" id="2.30.110.10">
    <property type="entry name" value="Electron Transport, Fmn-binding Protein, Chain A"/>
    <property type="match status" value="1"/>
</dbReference>